<organism evidence="2 3">
    <name type="scientific">Blyttiomyces helicus</name>
    <dbReference type="NCBI Taxonomy" id="388810"/>
    <lineage>
        <taxon>Eukaryota</taxon>
        <taxon>Fungi</taxon>
        <taxon>Fungi incertae sedis</taxon>
        <taxon>Chytridiomycota</taxon>
        <taxon>Chytridiomycota incertae sedis</taxon>
        <taxon>Chytridiomycetes</taxon>
        <taxon>Chytridiomycetes incertae sedis</taxon>
        <taxon>Blyttiomyces</taxon>
    </lineage>
</organism>
<evidence type="ECO:0000313" key="2">
    <source>
        <dbReference type="EMBL" id="RKO94410.1"/>
    </source>
</evidence>
<name>A0A4P9WSW4_9FUNG</name>
<protein>
    <submittedName>
        <fullName evidence="2">Uncharacterized protein</fullName>
    </submittedName>
</protein>
<feature type="region of interest" description="Disordered" evidence="1">
    <location>
        <begin position="695"/>
        <end position="723"/>
    </location>
</feature>
<keyword evidence="3" id="KW-1185">Reference proteome</keyword>
<evidence type="ECO:0000256" key="1">
    <source>
        <dbReference type="SAM" id="MobiDB-lite"/>
    </source>
</evidence>
<feature type="compositionally biased region" description="Basic and acidic residues" evidence="1">
    <location>
        <begin position="951"/>
        <end position="966"/>
    </location>
</feature>
<feature type="region of interest" description="Disordered" evidence="1">
    <location>
        <begin position="1004"/>
        <end position="1037"/>
    </location>
</feature>
<dbReference type="Proteomes" id="UP000269721">
    <property type="component" value="Unassembled WGS sequence"/>
</dbReference>
<feature type="region of interest" description="Disordered" evidence="1">
    <location>
        <begin position="937"/>
        <end position="976"/>
    </location>
</feature>
<sequence>MQVSFPLRAFASLLVVMVISHLRHSKVRLKRFFSHGQATSEAKLPTVIESKGGQASGPALPRLQGVCRILTITNRILATINTISSTPTGSPRQPRSSTGPPDHLLDHQQKSWSSTRSSTGSTTAITIIKGKMKFWQRCTPNVDRLDAFIVEFTLAIDVGCGFDGSSIAELLSRSPASETYRLESTPAIGYQCVWMVTLDARLPLQITVCNRFVQHMEIKDEHMPIGMRMDSWICNEGEILDCVIDRALPTGLTSIEIRLPFSENPNVGKHSRRLLDLLHMFASDDILFEHPISKQWTSISAKLHGSLAVVDLETREMVVAMWCNLQTRRVCGSYGVLTLNQIEHIDRVRSHVVGSFAFRKNIPMHFATVGRKGAEGNSRYLSISAYYRTDETGKTKVLGTRIKDAFTHSAISRWVKDRGTTSLAARGIVNTEECAFIVPETRQIFKIKSDSGHQRLPFVYPDLSALGSLAQSMDLSAEESANLPSQHLDDRVATFEIGRRYFDFFQRHSGRQSSRVSSVVDGCILKVLAFSVTDTTPDGESFCELLTEGHAFYQSTLEISRYIENIKEKVKCHRGIYHWGPEDCYIFSFTKGSRCKAQTDQPPAHAPKVGFGSWSKAEAARRSKIAIEIVDLKLHPCLKVESNGKMTYSQDRMGHLGPNAVAGSASVYNLYSRVHSVVEHPAECRRHATWSVHGIRHPSSSFPKQTTKSTSNTTRGDGSSRNAKVDGMETIVVNIDAAVLKRKRGSALYLDVQQNHELEWDPCRVDWGLLILFAYCPASMAREIVRRQMELSPRERARMQHKITYLRTKGRWPSGTLYLEAEAVLCQGTDTEECKEATKAYDRILNKASMVVRQSPLHVEDERWVASTSIFRDTPENWGIACGRTKELKRKDEWPYSKMFIEFSQQACSSIIGCEHHRHGWSANIAALTAYGRPQSIGRHGHRLSCTHPKVGREDIEDRSASKNTRDAGPQLGEKNPLDMVAVKGWQLDHVAGKVPKRSTLQRMAEVKRAERRDGREERAGRQLAHRRGSRRGSAMDSMENRRVKVQFYVTALKKGEDAHPETVLAIRHSHGHRGGSWTLPGIFGILLVRSHFHEGTFSIGDRIIFRVFCSDRYQAISVSIRCRTFWVVHASVIGPQVLSRLGTSAQPVLLFRERYEPYRLQSVVFGSKLHGSESLKNLEAATNEFRMDGVPVWAYRRKQWQSAIPFCKCTFYRVNRMLMFDEIVMEFVEDVFSSGCNNVVWPHRQTPPKIPDSLFDVMRTLRSESVEEEKVKNIITMVDCDTSAYTHAYTPDAVDGGSCSQCVSSEGPGYLTVDNQVVCDIGCNPFDIYYIGSKKSPYLYAPDQVYHHASGRMCMQFLERGIFSEKERESKMSATFASVAQNLHPPLSANTGAAPDVAVDPASSLWSLAIDAQPIFFLGPRSKRAMEVQRSDRDFEVREGGNDSKRSDTCNLDLSIVCVCESVTSNMQFNSIRARSPQDLSQVGAWVRTAIFASGSCDIESGSMIPTLLWLRQSQDIEPLENLPGEVSNLMLTAVMLRYGYKFPPLRTTMHRSIKLHPVDRNRACWEELELRKDEIVDG</sequence>
<evidence type="ECO:0000313" key="3">
    <source>
        <dbReference type="Proteomes" id="UP000269721"/>
    </source>
</evidence>
<reference evidence="3" key="1">
    <citation type="journal article" date="2018" name="Nat. Microbiol.">
        <title>Leveraging single-cell genomics to expand the fungal tree of life.</title>
        <authorList>
            <person name="Ahrendt S.R."/>
            <person name="Quandt C.A."/>
            <person name="Ciobanu D."/>
            <person name="Clum A."/>
            <person name="Salamov A."/>
            <person name="Andreopoulos B."/>
            <person name="Cheng J.F."/>
            <person name="Woyke T."/>
            <person name="Pelin A."/>
            <person name="Henrissat B."/>
            <person name="Reynolds N.K."/>
            <person name="Benny G.L."/>
            <person name="Smith M.E."/>
            <person name="James T.Y."/>
            <person name="Grigoriev I.V."/>
        </authorList>
    </citation>
    <scope>NUCLEOTIDE SEQUENCE [LARGE SCALE GENOMIC DNA]</scope>
</reference>
<dbReference type="EMBL" id="KZ993904">
    <property type="protein sequence ID" value="RKO94410.1"/>
    <property type="molecule type" value="Genomic_DNA"/>
</dbReference>
<feature type="compositionally biased region" description="Polar residues" evidence="1">
    <location>
        <begin position="83"/>
        <end position="99"/>
    </location>
</feature>
<proteinExistence type="predicted"/>
<gene>
    <name evidence="2" type="ORF">BDK51DRAFT_28539</name>
</gene>
<feature type="region of interest" description="Disordered" evidence="1">
    <location>
        <begin position="83"/>
        <end position="118"/>
    </location>
</feature>
<feature type="compositionally biased region" description="Polar residues" evidence="1">
    <location>
        <begin position="698"/>
        <end position="722"/>
    </location>
</feature>
<feature type="compositionally biased region" description="Basic and acidic residues" evidence="1">
    <location>
        <begin position="1005"/>
        <end position="1021"/>
    </location>
</feature>
<accession>A0A4P9WSW4</accession>